<protein>
    <submittedName>
        <fullName evidence="1">Uncharacterized protein</fullName>
    </submittedName>
</protein>
<name>A0AB39J9M1_9VIRU</name>
<accession>A0AB39J9M1</accession>
<reference evidence="1" key="1">
    <citation type="submission" date="2024-03" db="EMBL/GenBank/DDBJ databases">
        <title>Eukaryotic viruses encode the ribosomal protein eL40.</title>
        <authorList>
            <person name="Thomy J."/>
            <person name="Schvarcz C.R."/>
            <person name="McBeain K.A."/>
            <person name="Edwards K.F."/>
            <person name="Steward G.F."/>
        </authorList>
    </citation>
    <scope>NUCLEOTIDE SEQUENCE</scope>
    <source>
        <strain evidence="1">FloV-SA2</strain>
    </source>
</reference>
<organism evidence="1">
    <name type="scientific">Florenciella sp. virus SA2</name>
    <dbReference type="NCBI Taxonomy" id="3240092"/>
    <lineage>
        <taxon>Viruses</taxon>
    </lineage>
</organism>
<sequence>MKFDLKKLIDHKRKITLSSSSLSTFYNKLNKAESNWNKINESLSNTELIYTTDNNLLHLSNDNGRYMKEVNPFIYENITSIGFYYKCVNVVINSKDYNIYFILPNSKNNISSEKVDTFFNICLKKIYMWLFFINDHIRKDCGNKTNIHFIFTNVKKNINWNSNEIIAPININTAFTTCCQKNVDMNIHIYRVEEWFKVFIHETFHCFGLDFSSMNENIFENKISQIFKVITENGSRIYESYCELWAQSLNVVFCSFYKSNTQKQFVKQFNYYINKELSFSLLQLTKLCNHYNIKYTDLIDINCKTIMFKEKSHVLSYFIIKTILFFNINKFEKWCKTNNDSLFCFSLTNKNVLDYVELIELLSKDKDLIKTIQVTNKYISMLDDESPIKSLSRMSIVE</sequence>
<evidence type="ECO:0000313" key="1">
    <source>
        <dbReference type="EMBL" id="XDO02252.1"/>
    </source>
</evidence>
<gene>
    <name evidence="1" type="ORF">FloV-SA2_00434</name>
</gene>
<proteinExistence type="predicted"/>
<dbReference type="EMBL" id="PP542043">
    <property type="protein sequence ID" value="XDO02252.1"/>
    <property type="molecule type" value="Genomic_DNA"/>
</dbReference>